<name>E7EKY7_9VIRU</name>
<evidence type="ECO:0000313" key="2">
    <source>
        <dbReference type="EMBL" id="ADV36492.1"/>
    </source>
</evidence>
<proteinExistence type="predicted"/>
<gene>
    <name evidence="2" type="primary">eiDWFOrf44</name>
</gene>
<accession>E7EKY7</accession>
<reference evidence="2" key="2">
    <citation type="journal article" date="2011" name="Virol. J.">
        <title>Comparative genomic analysis of bacteriophages specific to the channel catfish pathogen Edwardsiella ictaluri.</title>
        <authorList>
            <person name="Carrias A."/>
            <person name="Welch T.J."/>
            <person name="Waldbieser G.C."/>
            <person name="Mead D.A."/>
            <person name="Terhune J.S."/>
            <person name="Liles M.R."/>
        </authorList>
    </citation>
    <scope>NUCLEOTIDE SEQUENCE</scope>
</reference>
<reference evidence="2" key="1">
    <citation type="submission" date="2010-12" db="EMBL/GenBank/DDBJ databases">
        <authorList>
            <person name="Carrias A.A."/>
            <person name="Welch T.J."/>
            <person name="Waldbieser G.C."/>
            <person name="Mead D.A."/>
            <person name="Terhune J.S."/>
            <person name="Liles M.R."/>
        </authorList>
    </citation>
    <scope>NUCLEOTIDE SEQUENCE</scope>
</reference>
<protein>
    <submittedName>
        <fullName evidence="2">Uncharacterized protein eiDWFOrf44</fullName>
    </submittedName>
</protein>
<feature type="compositionally biased region" description="Basic residues" evidence="1">
    <location>
        <begin position="21"/>
        <end position="33"/>
    </location>
</feature>
<feature type="region of interest" description="Disordered" evidence="1">
    <location>
        <begin position="21"/>
        <end position="68"/>
    </location>
</feature>
<organism evidence="2">
    <name type="scientific">Edwardsiella phage eiDWF</name>
    <dbReference type="NCBI Taxonomy" id="945084"/>
    <lineage>
        <taxon>Viruses</taxon>
    </lineage>
</organism>
<dbReference type="EMBL" id="HQ824645">
    <property type="protein sequence ID" value="ADV36492.1"/>
    <property type="molecule type" value="Genomic_DNA"/>
</dbReference>
<evidence type="ECO:0000256" key="1">
    <source>
        <dbReference type="SAM" id="MobiDB-lite"/>
    </source>
</evidence>
<sequence length="68" mass="7746">MTTYQQQRGMIADMQKRYRRNKPPVRKPGHYLRRSSGARGTVGSANESMVRRDGNHARHAGVQGRLPL</sequence>